<evidence type="ECO:0000313" key="3">
    <source>
        <dbReference type="Proteomes" id="UP001465153"/>
    </source>
</evidence>
<protein>
    <submittedName>
        <fullName evidence="2">Nuclear transport factor 2 family protein</fullName>
    </submittedName>
</protein>
<reference evidence="2 3" key="1">
    <citation type="submission" date="2024-04" db="EMBL/GenBank/DDBJ databases">
        <title>Draft genome sequence of Sessilibacter corallicola NBRC 116591.</title>
        <authorList>
            <person name="Miyakawa T."/>
            <person name="Kusuya Y."/>
            <person name="Miura T."/>
        </authorList>
    </citation>
    <scope>NUCLEOTIDE SEQUENCE [LARGE SCALE GENOMIC DNA]</scope>
    <source>
        <strain evidence="2 3">KU-00831-HH</strain>
    </source>
</reference>
<dbReference type="InterPro" id="IPR037401">
    <property type="entry name" value="SnoaL-like"/>
</dbReference>
<evidence type="ECO:0000313" key="2">
    <source>
        <dbReference type="EMBL" id="GAA6166297.1"/>
    </source>
</evidence>
<evidence type="ECO:0000259" key="1">
    <source>
        <dbReference type="Pfam" id="PF12680"/>
    </source>
</evidence>
<dbReference type="Pfam" id="PF12680">
    <property type="entry name" value="SnoaL_2"/>
    <property type="match status" value="1"/>
</dbReference>
<name>A0ABQ0A3T3_9GAMM</name>
<feature type="domain" description="SnoaL-like" evidence="1">
    <location>
        <begin position="46"/>
        <end position="145"/>
    </location>
</feature>
<gene>
    <name evidence="2" type="ORF">NBRC116591_01070</name>
</gene>
<dbReference type="Proteomes" id="UP001465153">
    <property type="component" value="Unassembled WGS sequence"/>
</dbReference>
<organism evidence="2 3">
    <name type="scientific">Sessilibacter corallicola</name>
    <dbReference type="NCBI Taxonomy" id="2904075"/>
    <lineage>
        <taxon>Bacteria</taxon>
        <taxon>Pseudomonadati</taxon>
        <taxon>Pseudomonadota</taxon>
        <taxon>Gammaproteobacteria</taxon>
        <taxon>Cellvibrionales</taxon>
        <taxon>Cellvibrionaceae</taxon>
        <taxon>Sessilibacter</taxon>
    </lineage>
</organism>
<comment type="caution">
    <text evidence="2">The sequence shown here is derived from an EMBL/GenBank/DDBJ whole genome shotgun (WGS) entry which is preliminary data.</text>
</comment>
<dbReference type="InterPro" id="IPR032710">
    <property type="entry name" value="NTF2-like_dom_sf"/>
</dbReference>
<proteinExistence type="predicted"/>
<keyword evidence="3" id="KW-1185">Reference proteome</keyword>
<dbReference type="EMBL" id="BAABWN010000001">
    <property type="protein sequence ID" value="GAA6166297.1"/>
    <property type="molecule type" value="Genomic_DNA"/>
</dbReference>
<sequence length="177" mass="20508">MSFYTFRSRHKFLVKGVISQRPEYMNNAILPNTVTSIHLQRFLDNYANFDSNTIDSLPDIYHKDIVFSDPIHEIQGLPDLRKYFSRLSTSLVKCQFEYVKVIESGPSSAVFWTMSFKHKKLRSGEEIEVEGASSLEFSLGKVIRHIDYYDVGAMLYENIPVFGAITRKIRQRVANDE</sequence>
<dbReference type="Gene3D" id="3.10.450.50">
    <property type="match status" value="1"/>
</dbReference>
<dbReference type="SUPFAM" id="SSF54427">
    <property type="entry name" value="NTF2-like"/>
    <property type="match status" value="1"/>
</dbReference>
<accession>A0ABQ0A3T3</accession>